<proteinExistence type="inferred from homology"/>
<evidence type="ECO:0000256" key="10">
    <source>
        <dbReference type="SAM" id="MobiDB-lite"/>
    </source>
</evidence>
<feature type="region of interest" description="Disordered" evidence="10">
    <location>
        <begin position="25"/>
        <end position="48"/>
    </location>
</feature>
<dbReference type="FunFam" id="1.20.5.170:FF:000080">
    <property type="entry name" value="Basic leucine zipper transcriptional factor ATF-like 2"/>
    <property type="match status" value="1"/>
</dbReference>
<dbReference type="InterPro" id="IPR004827">
    <property type="entry name" value="bZIP"/>
</dbReference>
<dbReference type="PROSITE" id="PS00036">
    <property type="entry name" value="BZIP_BASIC"/>
    <property type="match status" value="1"/>
</dbReference>
<dbReference type="GO" id="GO:0000978">
    <property type="term" value="F:RNA polymerase II cis-regulatory region sequence-specific DNA binding"/>
    <property type="evidence" value="ECO:0007669"/>
    <property type="project" value="TreeGrafter"/>
</dbReference>
<reference evidence="12" key="2">
    <citation type="submission" date="2025-09" db="UniProtKB">
        <authorList>
            <consortium name="Ensembl"/>
        </authorList>
    </citation>
    <scope>IDENTIFICATION</scope>
</reference>
<evidence type="ECO:0000256" key="3">
    <source>
        <dbReference type="ARBA" id="ARBA00023015"/>
    </source>
</evidence>
<evidence type="ECO:0000313" key="13">
    <source>
        <dbReference type="Proteomes" id="UP000694385"/>
    </source>
</evidence>
<evidence type="ECO:0000256" key="7">
    <source>
        <dbReference type="ARBA" id="ARBA00023242"/>
    </source>
</evidence>
<dbReference type="SMART" id="SM00338">
    <property type="entry name" value="BRLZ"/>
    <property type="match status" value="1"/>
</dbReference>
<dbReference type="GO" id="GO:0090575">
    <property type="term" value="C:RNA polymerase II transcription regulator complex"/>
    <property type="evidence" value="ECO:0007669"/>
    <property type="project" value="Ensembl"/>
</dbReference>
<dbReference type="OMA" id="HGCQEQP"/>
<evidence type="ECO:0000256" key="5">
    <source>
        <dbReference type="ARBA" id="ARBA00023159"/>
    </source>
</evidence>
<protein>
    <recommendedName>
        <fullName evidence="9">Basic leucine zipper transcriptional factor ATF-like 2</fullName>
    </recommendedName>
</protein>
<dbReference type="InterPro" id="IPR046347">
    <property type="entry name" value="bZIP_sf"/>
</dbReference>
<gene>
    <name evidence="12" type="primary">Batf2</name>
</gene>
<dbReference type="Proteomes" id="UP000694385">
    <property type="component" value="Unassembled WGS sequence"/>
</dbReference>
<dbReference type="SUPFAM" id="SSF57959">
    <property type="entry name" value="Leucine zipper domain"/>
    <property type="match status" value="1"/>
</dbReference>
<feature type="compositionally biased region" description="Pro residues" evidence="10">
    <location>
        <begin position="193"/>
        <end position="204"/>
    </location>
</feature>
<evidence type="ECO:0000256" key="2">
    <source>
        <dbReference type="ARBA" id="ARBA00022782"/>
    </source>
</evidence>
<dbReference type="AlphaFoldDB" id="A0A8C5KKL4"/>
<feature type="domain" description="BZIP" evidence="11">
    <location>
        <begin position="20"/>
        <end position="71"/>
    </location>
</feature>
<evidence type="ECO:0000256" key="4">
    <source>
        <dbReference type="ARBA" id="ARBA00023125"/>
    </source>
</evidence>
<sequence length="272" mass="29297">MRLCGGGLLLTGTDLEECPKQLKTKQKNRLAAQRSRQKHTDKADALHQQHESLEKHNHALRKEIQALQAELAWWSQTLYLHEHLCHKLDRGPSPALLPAGCQGQATQSPGQLDLHGKHGCQEQSCLFQRPGSSSFPHCHESPGLFPSQLPFLSLGSTVAATSPAQLSPSPILPASTHGCSLQESCLKLSALVPSPPGQLTPPQPLGLEHPNRGSLTSNSHSTPAALGSTSPQSKEHTPALSPSPIDWQTLAVDPSPYPWLSFPLLSSAKIPF</sequence>
<accession>A0A8C5KKL4</accession>
<dbReference type="GeneID" id="101597193"/>
<evidence type="ECO:0000256" key="6">
    <source>
        <dbReference type="ARBA" id="ARBA00023163"/>
    </source>
</evidence>
<comment type="similarity">
    <text evidence="1">Belongs to the bZIP family.</text>
</comment>
<dbReference type="GO" id="GO:0000981">
    <property type="term" value="F:DNA-binding transcription factor activity, RNA polymerase II-specific"/>
    <property type="evidence" value="ECO:0007669"/>
    <property type="project" value="TreeGrafter"/>
</dbReference>
<dbReference type="InterPro" id="IPR000837">
    <property type="entry name" value="AP-1"/>
</dbReference>
<evidence type="ECO:0000256" key="9">
    <source>
        <dbReference type="ARBA" id="ARBA00074031"/>
    </source>
</evidence>
<keyword evidence="2" id="KW-0221">Differentiation</keyword>
<evidence type="ECO:0000256" key="8">
    <source>
        <dbReference type="ARBA" id="ARBA00064452"/>
    </source>
</evidence>
<feature type="compositionally biased region" description="Basic and acidic residues" evidence="10">
    <location>
        <begin position="38"/>
        <end position="48"/>
    </location>
</feature>
<keyword evidence="3" id="KW-0805">Transcription regulation</keyword>
<keyword evidence="4" id="KW-0238">DNA-binding</keyword>
<keyword evidence="7" id="KW-0539">Nucleus</keyword>
<dbReference type="CDD" id="cd14701">
    <property type="entry name" value="bZIP_BATF"/>
    <property type="match status" value="1"/>
</dbReference>
<reference evidence="12" key="1">
    <citation type="submission" date="2025-08" db="UniProtKB">
        <authorList>
            <consortium name="Ensembl"/>
        </authorList>
    </citation>
    <scope>IDENTIFICATION</scope>
</reference>
<comment type="subunit">
    <text evidence="8">Heterodimer; heterodimerizes with JUN family proteins.</text>
</comment>
<dbReference type="GeneTree" id="ENSGT00940000162373"/>
<dbReference type="Gene3D" id="1.20.5.170">
    <property type="match status" value="1"/>
</dbReference>
<organism evidence="12 13">
    <name type="scientific">Jaculus jaculus</name>
    <name type="common">Lesser Egyptian jerboa</name>
    <dbReference type="NCBI Taxonomy" id="51337"/>
    <lineage>
        <taxon>Eukaryota</taxon>
        <taxon>Metazoa</taxon>
        <taxon>Chordata</taxon>
        <taxon>Craniata</taxon>
        <taxon>Vertebrata</taxon>
        <taxon>Euteleostomi</taxon>
        <taxon>Mammalia</taxon>
        <taxon>Eutheria</taxon>
        <taxon>Euarchontoglires</taxon>
        <taxon>Glires</taxon>
        <taxon>Rodentia</taxon>
        <taxon>Myomorpha</taxon>
        <taxon>Dipodoidea</taxon>
        <taxon>Dipodidae</taxon>
        <taxon>Dipodinae</taxon>
        <taxon>Jaculus</taxon>
    </lineage>
</organism>
<keyword evidence="13" id="KW-1185">Reference proteome</keyword>
<dbReference type="PANTHER" id="PTHR23351:SF11">
    <property type="entry name" value="BASIC LEUCINE ZIPPER TRANSCRIPTIONAL FACTOR ATF-LIKE 2"/>
    <property type="match status" value="1"/>
</dbReference>
<keyword evidence="5" id="KW-0010">Activator</keyword>
<dbReference type="GO" id="GO:0043011">
    <property type="term" value="P:myeloid dendritic cell differentiation"/>
    <property type="evidence" value="ECO:0007669"/>
    <property type="project" value="Ensembl"/>
</dbReference>
<dbReference type="Ensembl" id="ENSJJAT00000016888.1">
    <property type="protein sequence ID" value="ENSJJAP00000010429.1"/>
    <property type="gene ID" value="ENSJJAG00000014025.1"/>
</dbReference>
<dbReference type="GO" id="GO:0042832">
    <property type="term" value="P:defense response to protozoan"/>
    <property type="evidence" value="ECO:0007669"/>
    <property type="project" value="Ensembl"/>
</dbReference>
<feature type="region of interest" description="Disordered" evidence="10">
    <location>
        <begin position="192"/>
        <end position="242"/>
    </location>
</feature>
<dbReference type="Pfam" id="PF00170">
    <property type="entry name" value="bZIP_1"/>
    <property type="match status" value="1"/>
</dbReference>
<dbReference type="PROSITE" id="PS50217">
    <property type="entry name" value="BZIP"/>
    <property type="match status" value="1"/>
</dbReference>
<dbReference type="RefSeq" id="XP_004656519.1">
    <property type="nucleotide sequence ID" value="XM_004656462.2"/>
</dbReference>
<evidence type="ECO:0000256" key="1">
    <source>
        <dbReference type="ARBA" id="ARBA00007163"/>
    </source>
</evidence>
<name>A0A8C5KKL4_JACJA</name>
<keyword evidence="6" id="KW-0804">Transcription</keyword>
<dbReference type="CTD" id="116071"/>
<evidence type="ECO:0000259" key="11">
    <source>
        <dbReference type="PROSITE" id="PS50217"/>
    </source>
</evidence>
<dbReference type="OrthoDB" id="295274at2759"/>
<dbReference type="PANTHER" id="PTHR23351">
    <property type="entry name" value="FOS TRANSCRIPTION FACTOR-RELATED"/>
    <property type="match status" value="1"/>
</dbReference>
<feature type="compositionally biased region" description="Polar residues" evidence="10">
    <location>
        <begin position="213"/>
        <end position="232"/>
    </location>
</feature>
<evidence type="ECO:0000313" key="12">
    <source>
        <dbReference type="Ensembl" id="ENSJJAP00000010429.1"/>
    </source>
</evidence>